<proteinExistence type="predicted"/>
<name>A0A1G7T925_RHOCA</name>
<dbReference type="Proteomes" id="UP000183812">
    <property type="component" value="Unassembled WGS sequence"/>
</dbReference>
<accession>A0A1G7T925</accession>
<dbReference type="AlphaFoldDB" id="A0A1G7T925"/>
<sequence>MIHAPEGVGKTTAVMANHDKFAQGKASLYAFASYDIAEEKCSIFNEVNKNGPYRGVVIYSWSPLYRHAATELKLRPITTTDAAENGYKSLFQMIGGNQPEALKLVRRFCRETWMDIGDKVPVFFSVHDVAYHWGEFSTTRKLWSCKKSTEVGEKFLLSPEMDATEISLLVHDEASVDTFLSIIPKHVYQIAERIKVKSRNIRDCFLAYSAGVKRWSKENTPTFDEMCRISWALSDYQPVRVSGRGSYPDLYHQINPNNHSGYLSLYATDSPNSIGDWMIARKKWYVSGNDYIAQRIIILTTEELPVACCPSDIEIVRFSAPCIQKDTVHVMLDRSVNSERIQEVVSSACNTISEATGSLLKIVSNCHGGVYTHLGVKGSDKLTGKDILQTCMFSAPYRHEFLCALNDYLGRDDCVSLDHIDSINQTCGRNLGFRSDGIAKNFLLINRQLWNLIQASPARAHLRYAANLIWDADERKVARRKASGKHSSNSGRYSGSDYYAPIQYNYESTSGDQFE</sequence>
<gene>
    <name evidence="1" type="ORF">SAMN04244550_03764</name>
</gene>
<evidence type="ECO:0000313" key="1">
    <source>
        <dbReference type="EMBL" id="SDG31768.1"/>
    </source>
</evidence>
<organism evidence="1 2">
    <name type="scientific">Rhodobacter capsulatus</name>
    <name type="common">Rhodopseudomonas capsulata</name>
    <dbReference type="NCBI Taxonomy" id="1061"/>
    <lineage>
        <taxon>Bacteria</taxon>
        <taxon>Pseudomonadati</taxon>
        <taxon>Pseudomonadota</taxon>
        <taxon>Alphaproteobacteria</taxon>
        <taxon>Rhodobacterales</taxon>
        <taxon>Rhodobacter group</taxon>
        <taxon>Rhodobacter</taxon>
    </lineage>
</organism>
<evidence type="ECO:0000313" key="2">
    <source>
        <dbReference type="Proteomes" id="UP000183812"/>
    </source>
</evidence>
<protein>
    <submittedName>
        <fullName evidence="1">Uncharacterized protein</fullName>
    </submittedName>
</protein>
<dbReference type="EMBL" id="FNAY01000059">
    <property type="protein sequence ID" value="SDG31768.1"/>
    <property type="molecule type" value="Genomic_DNA"/>
</dbReference>
<reference evidence="1 2" key="1">
    <citation type="submission" date="2016-10" db="EMBL/GenBank/DDBJ databases">
        <authorList>
            <person name="de Groot N.N."/>
        </authorList>
    </citation>
    <scope>NUCLEOTIDE SEQUENCE [LARGE SCALE GENOMIC DNA]</scope>
    <source>
        <strain evidence="2">DSM 938 / 37b4</strain>
    </source>
</reference>